<reference evidence="8" key="1">
    <citation type="submission" date="2018-06" db="EMBL/GenBank/DDBJ databases">
        <title>Aestuariibacter litoralis strain KCTC 52945T.</title>
        <authorList>
            <person name="Li X."/>
            <person name="Salam N."/>
            <person name="Li J.-L."/>
            <person name="Chen Y.-M."/>
            <person name="Yang Z.-W."/>
            <person name="Zhang L.-Y."/>
            <person name="Han M.-X."/>
            <person name="Xiao M."/>
            <person name="Li W.-J."/>
        </authorList>
    </citation>
    <scope>NUCLEOTIDE SEQUENCE [LARGE SCALE GENOMIC DNA]</scope>
    <source>
        <strain evidence="8">KCTC 52945</strain>
    </source>
</reference>
<dbReference type="InterPro" id="IPR037185">
    <property type="entry name" value="EmrE-like"/>
</dbReference>
<dbReference type="PANTHER" id="PTHR32322">
    <property type="entry name" value="INNER MEMBRANE TRANSPORTER"/>
    <property type="match status" value="1"/>
</dbReference>
<dbReference type="EMBL" id="QKVK01000006">
    <property type="protein sequence ID" value="PZF76425.1"/>
    <property type="molecule type" value="Genomic_DNA"/>
</dbReference>
<keyword evidence="4 5" id="KW-0472">Membrane</keyword>
<keyword evidence="3 5" id="KW-1133">Transmembrane helix</keyword>
<feature type="transmembrane region" description="Helical" evidence="5">
    <location>
        <begin position="72"/>
        <end position="91"/>
    </location>
</feature>
<feature type="transmembrane region" description="Helical" evidence="5">
    <location>
        <begin position="97"/>
        <end position="118"/>
    </location>
</feature>
<feature type="domain" description="EamA" evidence="6">
    <location>
        <begin position="156"/>
        <end position="291"/>
    </location>
</feature>
<feature type="transmembrane region" description="Helical" evidence="5">
    <location>
        <begin position="276"/>
        <end position="296"/>
    </location>
</feature>
<evidence type="ECO:0000256" key="3">
    <source>
        <dbReference type="ARBA" id="ARBA00022989"/>
    </source>
</evidence>
<dbReference type="AlphaFoldDB" id="A0A2W2ALJ0"/>
<feature type="transmembrane region" description="Helical" evidence="5">
    <location>
        <begin position="12"/>
        <end position="34"/>
    </location>
</feature>
<protein>
    <submittedName>
        <fullName evidence="7">EamA family transporter</fullName>
    </submittedName>
</protein>
<comment type="subcellular location">
    <subcellularLocation>
        <location evidence="1">Membrane</location>
        <topology evidence="1">Multi-pass membrane protein</topology>
    </subcellularLocation>
</comment>
<dbReference type="Proteomes" id="UP000248795">
    <property type="component" value="Unassembled WGS sequence"/>
</dbReference>
<feature type="transmembrane region" description="Helical" evidence="5">
    <location>
        <begin position="40"/>
        <end position="60"/>
    </location>
</feature>
<dbReference type="PANTHER" id="PTHR32322:SF9">
    <property type="entry name" value="AMINO-ACID METABOLITE EFFLUX PUMP-RELATED"/>
    <property type="match status" value="1"/>
</dbReference>
<feature type="domain" description="EamA" evidence="6">
    <location>
        <begin position="15"/>
        <end position="143"/>
    </location>
</feature>
<proteinExistence type="predicted"/>
<keyword evidence="2 5" id="KW-0812">Transmembrane</keyword>
<dbReference type="Pfam" id="PF00892">
    <property type="entry name" value="EamA"/>
    <property type="match status" value="2"/>
</dbReference>
<evidence type="ECO:0000256" key="4">
    <source>
        <dbReference type="ARBA" id="ARBA00023136"/>
    </source>
</evidence>
<evidence type="ECO:0000256" key="1">
    <source>
        <dbReference type="ARBA" id="ARBA00004141"/>
    </source>
</evidence>
<accession>A0A2W2ALJ0</accession>
<sequence length="306" mass="32341">MTPNHHHIPLSVWGMLLFLSVIWGGSYLFVGIAVKDLSPLVIVWARVVLAAAALLPFHFLLVGPLPRDREAWTAIIGLSILNNVIPFTLIVTGQTMIASGLASVINATSPLFGVAFIAAAGLDPLIPRKVLGILIGIAGVAVLKGTSLFGENSQSIGILLCLGAAASYGVGSLWARMKLKNTPPLSMATGQLLVSSLIMTIFAFSFDNPAQLIDASKESWAALLGLSLLSTSFAYILFFRVVARSGPANVLLVTMLIPVSAIAMGIAVLGETLDRMEILGTVIIMLALVVIDGRALKLLRRQPKAL</sequence>
<keyword evidence="8" id="KW-1185">Reference proteome</keyword>
<comment type="caution">
    <text evidence="7">The sequence shown here is derived from an EMBL/GenBank/DDBJ whole genome shotgun (WGS) entry which is preliminary data.</text>
</comment>
<dbReference type="SUPFAM" id="SSF103481">
    <property type="entry name" value="Multidrug resistance efflux transporter EmrE"/>
    <property type="match status" value="2"/>
</dbReference>
<dbReference type="InterPro" id="IPR050638">
    <property type="entry name" value="AA-Vitamin_Transporters"/>
</dbReference>
<dbReference type="InterPro" id="IPR000620">
    <property type="entry name" value="EamA_dom"/>
</dbReference>
<evidence type="ECO:0000256" key="2">
    <source>
        <dbReference type="ARBA" id="ARBA00022692"/>
    </source>
</evidence>
<evidence type="ECO:0000313" key="8">
    <source>
        <dbReference type="Proteomes" id="UP000248795"/>
    </source>
</evidence>
<feature type="transmembrane region" description="Helical" evidence="5">
    <location>
        <begin position="218"/>
        <end position="238"/>
    </location>
</feature>
<evidence type="ECO:0000313" key="7">
    <source>
        <dbReference type="EMBL" id="PZF76425.1"/>
    </source>
</evidence>
<feature type="transmembrane region" description="Helical" evidence="5">
    <location>
        <begin position="250"/>
        <end position="270"/>
    </location>
</feature>
<gene>
    <name evidence="7" type="ORF">DK847_13370</name>
</gene>
<dbReference type="GO" id="GO:0016020">
    <property type="term" value="C:membrane"/>
    <property type="evidence" value="ECO:0007669"/>
    <property type="project" value="UniProtKB-SubCell"/>
</dbReference>
<feature type="transmembrane region" description="Helical" evidence="5">
    <location>
        <begin position="187"/>
        <end position="206"/>
    </location>
</feature>
<evidence type="ECO:0000259" key="6">
    <source>
        <dbReference type="Pfam" id="PF00892"/>
    </source>
</evidence>
<feature type="transmembrane region" description="Helical" evidence="5">
    <location>
        <begin position="156"/>
        <end position="175"/>
    </location>
</feature>
<evidence type="ECO:0000256" key="5">
    <source>
        <dbReference type="SAM" id="Phobius"/>
    </source>
</evidence>
<organism evidence="7 8">
    <name type="scientific">Aestuariivirga litoralis</name>
    <dbReference type="NCBI Taxonomy" id="2650924"/>
    <lineage>
        <taxon>Bacteria</taxon>
        <taxon>Pseudomonadati</taxon>
        <taxon>Pseudomonadota</taxon>
        <taxon>Alphaproteobacteria</taxon>
        <taxon>Hyphomicrobiales</taxon>
        <taxon>Aestuariivirgaceae</taxon>
        <taxon>Aestuariivirga</taxon>
    </lineage>
</organism>
<name>A0A2W2ALJ0_9HYPH</name>